<dbReference type="GeneID" id="19879883"/>
<dbReference type="Gene3D" id="3.90.190.10">
    <property type="entry name" value="Protein tyrosine phosphatase superfamily"/>
    <property type="match status" value="3"/>
</dbReference>
<dbReference type="EMBL" id="GL877442">
    <property type="protein sequence ID" value="ELA46522.1"/>
    <property type="molecule type" value="Genomic_DNA"/>
</dbReference>
<name>L2GT29_VAVCU</name>
<evidence type="ECO:0008006" key="3">
    <source>
        <dbReference type="Google" id="ProtNLM"/>
    </source>
</evidence>
<dbReference type="InParanoid" id="L2GT29"/>
<protein>
    <recommendedName>
        <fullName evidence="3">Tyrosine specific protein phosphatases domain-containing protein</fullName>
    </recommendedName>
</protein>
<dbReference type="OrthoDB" id="66369at2759"/>
<organism evidence="1 2">
    <name type="scientific">Vavraia culicis (isolate floridensis)</name>
    <name type="common">Microsporidian parasite</name>
    <dbReference type="NCBI Taxonomy" id="948595"/>
    <lineage>
        <taxon>Eukaryota</taxon>
        <taxon>Fungi</taxon>
        <taxon>Fungi incertae sedis</taxon>
        <taxon>Microsporidia</taxon>
        <taxon>Pleistophoridae</taxon>
        <taxon>Vavraia</taxon>
    </lineage>
</organism>
<dbReference type="RefSeq" id="XP_008075028.1">
    <property type="nucleotide sequence ID" value="XM_008076837.1"/>
</dbReference>
<evidence type="ECO:0000313" key="2">
    <source>
        <dbReference type="Proteomes" id="UP000011081"/>
    </source>
</evidence>
<reference evidence="2" key="1">
    <citation type="submission" date="2011-03" db="EMBL/GenBank/DDBJ databases">
        <title>The genome sequence of Vavraia culicis strain floridensis.</title>
        <authorList>
            <consortium name="The Broad Institute Genome Sequencing Platform"/>
            <person name="Cuomo C."/>
            <person name="Becnel J."/>
            <person name="Sanscrainte N."/>
            <person name="Young S.K."/>
            <person name="Zeng Q."/>
            <person name="Gargeya S."/>
            <person name="Fitzgerald M."/>
            <person name="Haas B."/>
            <person name="Abouelleil A."/>
            <person name="Alvarado L."/>
            <person name="Arachchi H.M."/>
            <person name="Berlin A."/>
            <person name="Chapman S.B."/>
            <person name="Gearin G."/>
            <person name="Goldberg J."/>
            <person name="Griggs A."/>
            <person name="Gujja S."/>
            <person name="Hansen M."/>
            <person name="Heiman D."/>
            <person name="Howarth C."/>
            <person name="Larimer J."/>
            <person name="Lui A."/>
            <person name="MacDonald P.J.P."/>
            <person name="McCowen C."/>
            <person name="Montmayeur A."/>
            <person name="Murphy C."/>
            <person name="Neiman D."/>
            <person name="Pearson M."/>
            <person name="Priest M."/>
            <person name="Roberts A."/>
            <person name="Saif S."/>
            <person name="Shea T."/>
            <person name="Sisk P."/>
            <person name="Stolte C."/>
            <person name="Sykes S."/>
            <person name="Wortman J."/>
            <person name="Nusbaum C."/>
            <person name="Birren B."/>
        </authorList>
    </citation>
    <scope>NUCLEOTIDE SEQUENCE [LARGE SCALE GENOMIC DNA]</scope>
    <source>
        <strain evidence="2">floridensis</strain>
    </source>
</reference>
<dbReference type="PANTHER" id="PTHR23339">
    <property type="entry name" value="TYROSINE SPECIFIC PROTEIN PHOSPHATASE AND DUAL SPECIFICITY PROTEIN PHOSPHATASE"/>
    <property type="match status" value="1"/>
</dbReference>
<dbReference type="InterPro" id="IPR050561">
    <property type="entry name" value="PTP"/>
</dbReference>
<sequence>MTDARLKNYKRSGLILCEYSILKKDLDGLHNSSRLGHLLRAERTAQRFHDICLPALDASRIDEILSFADRNISWINLRPNPCILIDGFCYELRNIYGPVDSNFLLSSRIFQNIEEQETRLKLEICREIEHNDGFLMLHYDTSGGLKSELVKPSVVYTPREFFETKNSKLTYYRLPLPKTMSILKNGIFTFLDNVYDKIKDTLVVFYSASGGTRTTFASCLYKLLGFSKNHLLEEVVSLASEKNYKSPDIHGESSLNSQIHNLLKPSIGNTTRSSEKAKQYYESCDEFKSAIFKDKSQILFCLKLIFSGHLSIINATQYIIDYKFSKYLVDCLLEQFEPYYNLKYALANLLVKEATIYDRKIIIKANIVLEWYMTLIFYSEYQCHGTDIEFPAWVEQKKMYHRKFLFLAERRSDFSVFKPINFKSKFHPIFKHSGIDKDHHLVLYRGKKQTFEVRQDEGSKLQAISVIEGTHALKNSILLNLMEEPLIYIKGEAYLKRNLISYKNSIKIFESVTYQKLEEIENMIKERLIERLRLKKYLEYYTEEDGNLVRKVISDLCESDIQTPNEYFLSITENANDYYRFPITPNFRFKLSNFMLFTKLIKKIEISEKILYAISYNTKRAVFFCIWIDLVRKNYGEIKEKSNVVKIYSVRELIRVLDSGYFSLAIVDHLFTKYNDCDFYTHLKTLNNRKTLIIAVKRYFYTICFASYLLSKSSLPFDTWILNRYEICNMYSHIEDDVTNNDFFIKIYNHKNKELTHLGSRKGSVLSTMTILKNDYFKGFSLFDSMYRIDGIFNMRYIRVLNHLIVGCAMPKANAVKKLLHKILKEHQKMGATIHWFCMREEPVIYVNNTPYVLRRYSAPYDNIEITGIDSDIVHKMEVQLKKDIYDEIKDNSLLVHDETLTKGTCVITHKWVEVEMIKTMREVYNVKSLMFHRVPISDERAPMPRLISYLYDTLCNIKGEMVLLFNCQMGRGRTTTFMILSYMTLMRDSLDGLPWKTMDYKKPRFIIIQQLLKFLPNARRSKKFADSAIDKFDHIENIRDIIDELAKSGVAKNIEKAQGFLLRYMYVICFAEFIIGNEKCFTDFLVNRPEIQDLVASNLNTDLEFI</sequence>
<accession>L2GT29</accession>
<dbReference type="SUPFAM" id="SSF52799">
    <property type="entry name" value="(Phosphotyrosine protein) phosphatases II"/>
    <property type="match status" value="1"/>
</dbReference>
<dbReference type="VEuPathDB" id="MicrosporidiaDB:VCUG_02014"/>
<dbReference type="HOGENOM" id="CLU_282315_0_0_1"/>
<dbReference type="InterPro" id="IPR029021">
    <property type="entry name" value="Prot-tyrosine_phosphatase-like"/>
</dbReference>
<proteinExistence type="predicted"/>
<evidence type="ECO:0000313" key="1">
    <source>
        <dbReference type="EMBL" id="ELA46522.1"/>
    </source>
</evidence>
<dbReference type="Pfam" id="PF14566">
    <property type="entry name" value="PTPlike_phytase"/>
    <property type="match status" value="3"/>
</dbReference>
<gene>
    <name evidence="1" type="ORF">VCUG_02014</name>
</gene>
<dbReference type="AlphaFoldDB" id="L2GT29"/>
<dbReference type="SMART" id="SM01301">
    <property type="entry name" value="PTPlike_phytase"/>
    <property type="match status" value="2"/>
</dbReference>
<keyword evidence="2" id="KW-1185">Reference proteome</keyword>
<dbReference type="Proteomes" id="UP000011081">
    <property type="component" value="Unassembled WGS sequence"/>
</dbReference>
<dbReference type="OMA" id="RNISWIN"/>